<proteinExistence type="predicted"/>
<evidence type="ECO:0000313" key="1">
    <source>
        <dbReference type="EMBL" id="AJM92014.1"/>
    </source>
</evidence>
<protein>
    <submittedName>
        <fullName evidence="1">Uncharacterized protein</fullName>
    </submittedName>
</protein>
<dbReference type="PATRIC" id="fig|1582439.9.peg.824"/>
<accession>A0A0C5BUX6</accession>
<dbReference type="Proteomes" id="UP000032027">
    <property type="component" value="Chromosome"/>
</dbReference>
<name>A0A0C5BUX6_9ARCH</name>
<reference evidence="1 2" key="3">
    <citation type="journal article" date="2019" name="Int. J. Syst. Evol. Microbiol.">
        <title>Nitrosopumilus adriaticus sp. nov. and Nitrosopumilus piranensis sp. nov., two ammonia-oxidizing archaea from the Adriatic Sea and members of the class Nitrososphaeria.</title>
        <authorList>
            <person name="Bayer B."/>
            <person name="Vojvoda J."/>
            <person name="Reinthaler T."/>
            <person name="Reyes C."/>
            <person name="Pinto M."/>
            <person name="Herndl G.J."/>
        </authorList>
    </citation>
    <scope>NUCLEOTIDE SEQUENCE [LARGE SCALE GENOMIC DNA]</scope>
    <source>
        <strain evidence="1 2">D3C</strain>
    </source>
</reference>
<organism evidence="1 2">
    <name type="scientific">Nitrosopumilus piranensis</name>
    <dbReference type="NCBI Taxonomy" id="1582439"/>
    <lineage>
        <taxon>Archaea</taxon>
        <taxon>Nitrososphaerota</taxon>
        <taxon>Nitrososphaeria</taxon>
        <taxon>Nitrosopumilales</taxon>
        <taxon>Nitrosopumilaceae</taxon>
        <taxon>Nitrosopumilus</taxon>
    </lineage>
</organism>
<reference evidence="1 2" key="2">
    <citation type="journal article" date="2016" name="ISME J.">
        <title>Physiological and genomic characterization of two novel marine thaumarchaeal strains indicates niche differentiation.</title>
        <authorList>
            <person name="Bayer B."/>
            <person name="Vojvoda J."/>
            <person name="Offre P."/>
            <person name="Alves R.J."/>
            <person name="Elisabeth N.H."/>
            <person name="Garcia J.A."/>
            <person name="Volland J.M."/>
            <person name="Srivastava A."/>
            <person name="Schleper C."/>
            <person name="Herndl G.J."/>
        </authorList>
    </citation>
    <scope>NUCLEOTIDE SEQUENCE [LARGE SCALE GENOMIC DNA]</scope>
    <source>
        <strain evidence="1 2">D3C</strain>
    </source>
</reference>
<dbReference type="HOGENOM" id="CLU_2893056_0_0_2"/>
<dbReference type="AlphaFoldDB" id="A0A0C5BUX6"/>
<dbReference type="EMBL" id="CP010868">
    <property type="protein sequence ID" value="AJM92014.1"/>
    <property type="molecule type" value="Genomic_DNA"/>
</dbReference>
<gene>
    <name evidence="1" type="ORF">NPIRD3C_0802</name>
</gene>
<evidence type="ECO:0000313" key="2">
    <source>
        <dbReference type="Proteomes" id="UP000032027"/>
    </source>
</evidence>
<reference evidence="2" key="1">
    <citation type="submission" date="2015-02" db="EMBL/GenBank/DDBJ databases">
        <title>Characterization of two novel Thaumarchaeota isolated from the Northern Adriatic Sea.</title>
        <authorList>
            <person name="Bayer B."/>
            <person name="Vojvoda J."/>
            <person name="Offre P."/>
            <person name="Srivastava A."/>
            <person name="Elisabeth N."/>
            <person name="Garcia J.A.L."/>
            <person name="Schleper C."/>
            <person name="Herndl G.J."/>
        </authorList>
    </citation>
    <scope>NUCLEOTIDE SEQUENCE [LARGE SCALE GENOMIC DNA]</scope>
    <source>
        <strain evidence="2">D3C</strain>
    </source>
</reference>
<keyword evidence="2" id="KW-1185">Reference proteome</keyword>
<sequence length="62" mass="7146">MIWESLTAKTNVFYLKLFLNTKPTNLVGVFVGTVITILRKNFYDVLVVIHVFATQLELTNEE</sequence>
<dbReference type="KEGG" id="nid:NPIRD3C_0802"/>
<dbReference type="STRING" id="1582439.NPIRD3C_0802"/>